<protein>
    <submittedName>
        <fullName evidence="2">Uncharacterized protein</fullName>
    </submittedName>
</protein>
<evidence type="ECO:0000256" key="1">
    <source>
        <dbReference type="SAM" id="MobiDB-lite"/>
    </source>
</evidence>
<keyword evidence="3" id="KW-1185">Reference proteome</keyword>
<sequence length="101" mass="11021">MARAPISETLILGITPNHRIVPAADNHPHIQKGMLSPEIPDPGLPAHTTTRGLHGWEPRRHGRSPGSQAEEGTLTHCSPPPMDRRGYPGPRQYGKLQVETS</sequence>
<dbReference type="Proteomes" id="UP001295444">
    <property type="component" value="Chromosome 06"/>
</dbReference>
<dbReference type="AlphaFoldDB" id="A0AAD1WE60"/>
<name>A0AAD1WE60_PELCU</name>
<feature type="region of interest" description="Disordered" evidence="1">
    <location>
        <begin position="28"/>
        <end position="101"/>
    </location>
</feature>
<evidence type="ECO:0000313" key="3">
    <source>
        <dbReference type="Proteomes" id="UP001295444"/>
    </source>
</evidence>
<accession>A0AAD1WE60</accession>
<organism evidence="2 3">
    <name type="scientific">Pelobates cultripes</name>
    <name type="common">Western spadefoot toad</name>
    <dbReference type="NCBI Taxonomy" id="61616"/>
    <lineage>
        <taxon>Eukaryota</taxon>
        <taxon>Metazoa</taxon>
        <taxon>Chordata</taxon>
        <taxon>Craniata</taxon>
        <taxon>Vertebrata</taxon>
        <taxon>Euteleostomi</taxon>
        <taxon>Amphibia</taxon>
        <taxon>Batrachia</taxon>
        <taxon>Anura</taxon>
        <taxon>Pelobatoidea</taxon>
        <taxon>Pelobatidae</taxon>
        <taxon>Pelobates</taxon>
    </lineage>
</organism>
<evidence type="ECO:0000313" key="2">
    <source>
        <dbReference type="EMBL" id="CAH2300953.1"/>
    </source>
</evidence>
<dbReference type="EMBL" id="OW240917">
    <property type="protein sequence ID" value="CAH2300953.1"/>
    <property type="molecule type" value="Genomic_DNA"/>
</dbReference>
<gene>
    <name evidence="2" type="ORF">PECUL_23A053139</name>
</gene>
<proteinExistence type="predicted"/>
<reference evidence="2" key="1">
    <citation type="submission" date="2022-03" db="EMBL/GenBank/DDBJ databases">
        <authorList>
            <person name="Alioto T."/>
            <person name="Alioto T."/>
            <person name="Gomez Garrido J."/>
        </authorList>
    </citation>
    <scope>NUCLEOTIDE SEQUENCE</scope>
</reference>